<keyword evidence="7" id="KW-1185">Reference proteome</keyword>
<reference evidence="6" key="2">
    <citation type="submission" date="2023-02" db="EMBL/GenBank/DDBJ databases">
        <authorList>
            <person name="Rayyan A."/>
            <person name="Meyer T."/>
            <person name="Kyndt J.A."/>
        </authorList>
    </citation>
    <scope>NUCLEOTIDE SEQUENCE</scope>
    <source>
        <strain evidence="6">DSM 9987</strain>
    </source>
</reference>
<proteinExistence type="inferred from homology"/>
<evidence type="ECO:0000256" key="3">
    <source>
        <dbReference type="ARBA" id="ARBA00020071"/>
    </source>
</evidence>
<dbReference type="Proteomes" id="UP001165652">
    <property type="component" value="Unassembled WGS sequence"/>
</dbReference>
<protein>
    <recommendedName>
        <fullName evidence="3">Chitooligosaccharide deacetylase</fullName>
    </recommendedName>
    <alternativeName>
        <fullName evidence="4">Nodulation protein B</fullName>
    </alternativeName>
</protein>
<comment type="caution">
    <text evidence="6">The sequence shown here is derived from an EMBL/GenBank/DDBJ whole genome shotgun (WGS) entry which is preliminary data.</text>
</comment>
<organism evidence="6 7">
    <name type="scientific">Rhodoplanes tepidamans</name>
    <name type="common">Rhodoplanes cryptolactis</name>
    <dbReference type="NCBI Taxonomy" id="200616"/>
    <lineage>
        <taxon>Bacteria</taxon>
        <taxon>Pseudomonadati</taxon>
        <taxon>Pseudomonadota</taxon>
        <taxon>Alphaproteobacteria</taxon>
        <taxon>Hyphomicrobiales</taxon>
        <taxon>Nitrobacteraceae</taxon>
        <taxon>Rhodoplanes</taxon>
    </lineage>
</organism>
<dbReference type="Gene3D" id="3.20.20.370">
    <property type="entry name" value="Glycoside hydrolase/deacetylase"/>
    <property type="match status" value="1"/>
</dbReference>
<name>A0ABT5JCZ8_RHOTP</name>
<dbReference type="EMBL" id="JAQQLI010000028">
    <property type="protein sequence ID" value="MDC7787499.1"/>
    <property type="molecule type" value="Genomic_DNA"/>
</dbReference>
<evidence type="ECO:0000256" key="1">
    <source>
        <dbReference type="ARBA" id="ARBA00003236"/>
    </source>
</evidence>
<dbReference type="SUPFAM" id="SSF88713">
    <property type="entry name" value="Glycoside hydrolase/deacetylase"/>
    <property type="match status" value="1"/>
</dbReference>
<reference evidence="6" key="1">
    <citation type="journal article" date="2023" name="Microbiol Resour">
        <title>Genome Sequences of Rhodoplanes serenus and Two Thermotolerant Strains, Rhodoplanes tepidamans and 'Rhodoplanes cryptolactis,' Further Refine the Genus.</title>
        <authorList>
            <person name="Rayyan A.A."/>
            <person name="Kyndt J.A."/>
        </authorList>
    </citation>
    <scope>NUCLEOTIDE SEQUENCE</scope>
    <source>
        <strain evidence="6">DSM 9987</strain>
    </source>
</reference>
<evidence type="ECO:0000259" key="5">
    <source>
        <dbReference type="Pfam" id="PF01522"/>
    </source>
</evidence>
<dbReference type="InterPro" id="IPR002509">
    <property type="entry name" value="NODB_dom"/>
</dbReference>
<feature type="domain" description="NodB homology" evidence="5">
    <location>
        <begin position="6"/>
        <end position="65"/>
    </location>
</feature>
<dbReference type="InterPro" id="IPR011330">
    <property type="entry name" value="Glyco_hydro/deAcase_b/a-brl"/>
</dbReference>
<accession>A0ABT5JCZ8</accession>
<evidence type="ECO:0000313" key="6">
    <source>
        <dbReference type="EMBL" id="MDC7787499.1"/>
    </source>
</evidence>
<evidence type="ECO:0000256" key="4">
    <source>
        <dbReference type="ARBA" id="ARBA00032976"/>
    </source>
</evidence>
<evidence type="ECO:0000256" key="2">
    <source>
        <dbReference type="ARBA" id="ARBA00010973"/>
    </source>
</evidence>
<dbReference type="Pfam" id="PF01522">
    <property type="entry name" value="Polysacc_deac_1"/>
    <property type="match status" value="1"/>
</dbReference>
<dbReference type="RefSeq" id="WP_272778338.1">
    <property type="nucleotide sequence ID" value="NZ_JAQQLI010000028.1"/>
</dbReference>
<sequence length="230" mass="23972">MPRHLVCLSFDLPVPPDEDAAIAAARVLDLLADRGLRATWFVAGTAAARPSPVGERLVRDGHEIALLGPPSGGEAEAEQGVEAVRRLAGKAPRGFRADAASPVDVAWLERTGVLYDSSRPGLGWWPRRRRAGADAAASDSAVIAMPITLALGEAPAPARAVMQDWTDEVLQMRDSVSWGVLTCALPLATVGRGAVLRAFATFLDGALDAGAVVLTLEEAAREAAGRIGAA</sequence>
<gene>
    <name evidence="6" type="ORF">PQJ73_17555</name>
</gene>
<comment type="function">
    <text evidence="1">Is involved in generating a small heat-stable compound (Nod), an acylated oligomer of N-acetylglucosamine, that stimulates mitosis in various plant protoplasts.</text>
</comment>
<comment type="similarity">
    <text evidence="2">Belongs to the polysaccharide deacetylase family.</text>
</comment>
<evidence type="ECO:0000313" key="7">
    <source>
        <dbReference type="Proteomes" id="UP001165652"/>
    </source>
</evidence>